<evidence type="ECO:0000256" key="3">
    <source>
        <dbReference type="ARBA" id="ARBA00023004"/>
    </source>
</evidence>
<dbReference type="Gene3D" id="1.10.760.10">
    <property type="entry name" value="Cytochrome c-like domain"/>
    <property type="match status" value="1"/>
</dbReference>
<accession>A0A932HY96</accession>
<dbReference type="InterPro" id="IPR009056">
    <property type="entry name" value="Cyt_c-like_dom"/>
</dbReference>
<evidence type="ECO:0000313" key="7">
    <source>
        <dbReference type="EMBL" id="MBI3126633.1"/>
    </source>
</evidence>
<dbReference type="GO" id="GO:0046872">
    <property type="term" value="F:metal ion binding"/>
    <property type="evidence" value="ECO:0007669"/>
    <property type="project" value="UniProtKB-KW"/>
</dbReference>
<evidence type="ECO:0000256" key="2">
    <source>
        <dbReference type="ARBA" id="ARBA00022723"/>
    </source>
</evidence>
<dbReference type="EMBL" id="JACPUR010000007">
    <property type="protein sequence ID" value="MBI3126633.1"/>
    <property type="molecule type" value="Genomic_DNA"/>
</dbReference>
<evidence type="ECO:0000256" key="4">
    <source>
        <dbReference type="PROSITE-ProRule" id="PRU00433"/>
    </source>
</evidence>
<organism evidence="7 8">
    <name type="scientific">Tectimicrobiota bacterium</name>
    <dbReference type="NCBI Taxonomy" id="2528274"/>
    <lineage>
        <taxon>Bacteria</taxon>
        <taxon>Pseudomonadati</taxon>
        <taxon>Nitrospinota/Tectimicrobiota group</taxon>
        <taxon>Candidatus Tectimicrobiota</taxon>
    </lineage>
</organism>
<dbReference type="AlphaFoldDB" id="A0A932HY96"/>
<keyword evidence="3 4" id="KW-0408">Iron</keyword>
<dbReference type="InterPro" id="IPR036909">
    <property type="entry name" value="Cyt_c-like_dom_sf"/>
</dbReference>
<keyword evidence="2 4" id="KW-0479">Metal-binding</keyword>
<protein>
    <submittedName>
        <fullName evidence="7">C-type cytochrome</fullName>
    </submittedName>
</protein>
<dbReference type="PROSITE" id="PS51007">
    <property type="entry name" value="CYTC"/>
    <property type="match status" value="2"/>
</dbReference>
<evidence type="ECO:0000256" key="5">
    <source>
        <dbReference type="SAM" id="SignalP"/>
    </source>
</evidence>
<gene>
    <name evidence="7" type="ORF">HYZ11_03410</name>
</gene>
<dbReference type="SUPFAM" id="SSF46626">
    <property type="entry name" value="Cytochrome c"/>
    <property type="match status" value="2"/>
</dbReference>
<evidence type="ECO:0000259" key="6">
    <source>
        <dbReference type="PROSITE" id="PS51007"/>
    </source>
</evidence>
<name>A0A932HY96_UNCTE</name>
<feature type="signal peptide" evidence="5">
    <location>
        <begin position="1"/>
        <end position="25"/>
    </location>
</feature>
<dbReference type="Proteomes" id="UP000782312">
    <property type="component" value="Unassembled WGS sequence"/>
</dbReference>
<evidence type="ECO:0000313" key="8">
    <source>
        <dbReference type="Proteomes" id="UP000782312"/>
    </source>
</evidence>
<keyword evidence="1 4" id="KW-0349">Heme</keyword>
<dbReference type="GO" id="GO:0020037">
    <property type="term" value="F:heme binding"/>
    <property type="evidence" value="ECO:0007669"/>
    <property type="project" value="InterPro"/>
</dbReference>
<keyword evidence="5" id="KW-0732">Signal</keyword>
<sequence length="254" mass="26830">MRIRCTWVAAALVCFLGAGFGSVTAAVAQAPSPGAIALGGRLYDKWWKAVPGAKEPSGDHPLWALQTTNKLKGPATWRCKECHGWDYRGKDGAYGSGSHRTGFTGLMAVRAKSVDQIKDALKGAANPKHNFSAGLDDAALTNLAIFLKHGLVDLAPAIDAKAKKPLKADSARGQQLSAMCAACHGPDGKKLNFGKPDKPEYVGTVAKANPWEFVHKVRTGHPGAEPPMPAGVELGWNLQDALDILAYSATLPAK</sequence>
<feature type="domain" description="Cytochrome c" evidence="6">
    <location>
        <begin position="168"/>
        <end position="252"/>
    </location>
</feature>
<feature type="domain" description="Cytochrome c" evidence="6">
    <location>
        <begin position="34"/>
        <end position="151"/>
    </location>
</feature>
<reference evidence="7" key="1">
    <citation type="submission" date="2020-07" db="EMBL/GenBank/DDBJ databases">
        <title>Huge and variable diversity of episymbiotic CPR bacteria and DPANN archaea in groundwater ecosystems.</title>
        <authorList>
            <person name="He C.Y."/>
            <person name="Keren R."/>
            <person name="Whittaker M."/>
            <person name="Farag I.F."/>
            <person name="Doudna J."/>
            <person name="Cate J.H.D."/>
            <person name="Banfield J.F."/>
        </authorList>
    </citation>
    <scope>NUCLEOTIDE SEQUENCE</scope>
    <source>
        <strain evidence="7">NC_groundwater_763_Ag_S-0.2um_68_21</strain>
    </source>
</reference>
<comment type="caution">
    <text evidence="7">The sequence shown here is derived from an EMBL/GenBank/DDBJ whole genome shotgun (WGS) entry which is preliminary data.</text>
</comment>
<dbReference type="GO" id="GO:0009055">
    <property type="term" value="F:electron transfer activity"/>
    <property type="evidence" value="ECO:0007669"/>
    <property type="project" value="InterPro"/>
</dbReference>
<dbReference type="Pfam" id="PF00034">
    <property type="entry name" value="Cytochrom_C"/>
    <property type="match status" value="1"/>
</dbReference>
<feature type="chain" id="PRO_5036850974" evidence="5">
    <location>
        <begin position="26"/>
        <end position="254"/>
    </location>
</feature>
<evidence type="ECO:0000256" key="1">
    <source>
        <dbReference type="ARBA" id="ARBA00022617"/>
    </source>
</evidence>
<proteinExistence type="predicted"/>